<dbReference type="EMBL" id="KE346362">
    <property type="protein sequence ID" value="KJE91237.1"/>
    <property type="molecule type" value="Genomic_DNA"/>
</dbReference>
<sequence>MDPSELTERLPLTAAARQRKMQNAITASSTNAPQRRYSAVAVVQNATSELSFGANLVPDAVVVPLVKPRASRITKIEITLNASCAALAQAIGDASSSRVSLSTQPLRGCQSRSAFTAVHRSSQQHHASAIANAGLLKRTDSSNSSMLDARRGVDENGAGLPAGPSSEPKQPQAESALALSSACIGPRPPFEVLDKQYSTGQLKNSDAHLRSAKCDFPDELDSLLMDEDHPRLIVRNTVALVPSCVLPRVSPTRWSQSLNALDGRLPDSFDKPVHTFSGGNLRSTTVSSLVHESTVPDADTEM</sequence>
<dbReference type="Proteomes" id="UP000008743">
    <property type="component" value="Unassembled WGS sequence"/>
</dbReference>
<name>A0A0D2VM75_CAPO3</name>
<keyword evidence="3" id="KW-1185">Reference proteome</keyword>
<reference evidence="3" key="1">
    <citation type="submission" date="2011-02" db="EMBL/GenBank/DDBJ databases">
        <title>The Genome Sequence of Capsaspora owczarzaki ATCC 30864.</title>
        <authorList>
            <person name="Russ C."/>
            <person name="Cuomo C."/>
            <person name="Burger G."/>
            <person name="Gray M.W."/>
            <person name="Holland P.W.H."/>
            <person name="King N."/>
            <person name="Lang F.B.F."/>
            <person name="Roger A.J."/>
            <person name="Ruiz-Trillo I."/>
            <person name="Young S.K."/>
            <person name="Zeng Q."/>
            <person name="Gargeya S."/>
            <person name="Alvarado L."/>
            <person name="Berlin A."/>
            <person name="Chapman S.B."/>
            <person name="Chen Z."/>
            <person name="Freedman E."/>
            <person name="Gellesch M."/>
            <person name="Goldberg J."/>
            <person name="Griggs A."/>
            <person name="Gujja S."/>
            <person name="Heilman E."/>
            <person name="Heiman D."/>
            <person name="Howarth C."/>
            <person name="Mehta T."/>
            <person name="Neiman D."/>
            <person name="Pearson M."/>
            <person name="Roberts A."/>
            <person name="Saif S."/>
            <person name="Shea T."/>
            <person name="Shenoy N."/>
            <person name="Sisk P."/>
            <person name="Stolte C."/>
            <person name="Sykes S."/>
            <person name="White J."/>
            <person name="Yandava C."/>
            <person name="Haas B."/>
            <person name="Nusbaum C."/>
            <person name="Birren B."/>
        </authorList>
    </citation>
    <scope>NUCLEOTIDE SEQUENCE</scope>
    <source>
        <strain evidence="3">ATCC 30864</strain>
    </source>
</reference>
<gene>
    <name evidence="2" type="ORF">CAOG_002402</name>
</gene>
<protein>
    <submittedName>
        <fullName evidence="2">Uncharacterized protein</fullName>
    </submittedName>
</protein>
<dbReference type="InParanoid" id="A0A0D2VM75"/>
<organism evidence="2 3">
    <name type="scientific">Capsaspora owczarzaki (strain ATCC 30864)</name>
    <dbReference type="NCBI Taxonomy" id="595528"/>
    <lineage>
        <taxon>Eukaryota</taxon>
        <taxon>Filasterea</taxon>
        <taxon>Capsaspora</taxon>
    </lineage>
</organism>
<dbReference type="RefSeq" id="XP_004349152.1">
    <property type="nucleotide sequence ID" value="XM_004349102.1"/>
</dbReference>
<evidence type="ECO:0000313" key="3">
    <source>
        <dbReference type="Proteomes" id="UP000008743"/>
    </source>
</evidence>
<evidence type="ECO:0000313" key="2">
    <source>
        <dbReference type="EMBL" id="KJE91237.1"/>
    </source>
</evidence>
<dbReference type="AlphaFoldDB" id="A0A0D2VM75"/>
<proteinExistence type="predicted"/>
<feature type="region of interest" description="Disordered" evidence="1">
    <location>
        <begin position="141"/>
        <end position="178"/>
    </location>
</feature>
<accession>A0A0D2VM75</accession>
<evidence type="ECO:0000256" key="1">
    <source>
        <dbReference type="SAM" id="MobiDB-lite"/>
    </source>
</evidence>